<sequence length="101" mass="11386">LQEQVAHKQAQTTLIQALDQQVSVVLPGPEKAALFLLSLDESQFLNPLTQQAFTRTFSPASEYELPMHETEGLTYGFFETLLFLMEAFFQLPTLEAPEQVP</sequence>
<organism evidence="1 2">
    <name type="scientific">Enterococcus mundtii</name>
    <dbReference type="NCBI Taxonomy" id="53346"/>
    <lineage>
        <taxon>Bacteria</taxon>
        <taxon>Bacillati</taxon>
        <taxon>Bacillota</taxon>
        <taxon>Bacilli</taxon>
        <taxon>Lactobacillales</taxon>
        <taxon>Enterococcaceae</taxon>
        <taxon>Enterococcus</taxon>
    </lineage>
</organism>
<gene>
    <name evidence="1" type="ORF">HI921_16640</name>
</gene>
<dbReference type="AlphaFoldDB" id="A0A848MWS1"/>
<evidence type="ECO:0000313" key="1">
    <source>
        <dbReference type="EMBL" id="NMP60036.1"/>
    </source>
</evidence>
<dbReference type="EMBL" id="JABCAG010000244">
    <property type="protein sequence ID" value="NMP60036.1"/>
    <property type="molecule type" value="Genomic_DNA"/>
</dbReference>
<dbReference type="Proteomes" id="UP000557857">
    <property type="component" value="Unassembled WGS sequence"/>
</dbReference>
<evidence type="ECO:0000313" key="2">
    <source>
        <dbReference type="Proteomes" id="UP000557857"/>
    </source>
</evidence>
<name>A0A848MWS1_ENTMU</name>
<comment type="caution">
    <text evidence="1">The sequence shown here is derived from an EMBL/GenBank/DDBJ whole genome shotgun (WGS) entry which is preliminary data.</text>
</comment>
<reference evidence="1 2" key="1">
    <citation type="submission" date="2020-04" db="EMBL/GenBank/DDBJ databases">
        <authorList>
            <person name="Abaymova A."/>
            <person name="Teymurazov M."/>
            <person name="Tazyna O."/>
            <person name="Chatushin Y."/>
            <person name="Svetoch E."/>
            <person name="Pereligyn V."/>
            <person name="Pohylenko V."/>
            <person name="Platonov M."/>
            <person name="Kartsev N."/>
            <person name="Skryabin Y."/>
            <person name="Sizova A."/>
            <person name="Solomentsev V."/>
            <person name="Kislichkina A."/>
            <person name="Bogun A."/>
        </authorList>
    </citation>
    <scope>NUCLEOTIDE SEQUENCE [LARGE SCALE GENOMIC DNA]</scope>
    <source>
        <strain evidence="2">SCPM-O-B-8398 (E28)</strain>
    </source>
</reference>
<accession>A0A848MWS1</accession>
<proteinExistence type="predicted"/>
<feature type="non-terminal residue" evidence="1">
    <location>
        <position position="1"/>
    </location>
</feature>
<feature type="non-terminal residue" evidence="1">
    <location>
        <position position="101"/>
    </location>
</feature>
<protein>
    <submittedName>
        <fullName evidence="1">M protein trans-acting positive regulator</fullName>
    </submittedName>
</protein>